<proteinExistence type="predicted"/>
<name>H8MAS5_RIEAD</name>
<evidence type="ECO:0000313" key="2">
    <source>
        <dbReference type="Proteomes" id="UP000010093"/>
    </source>
</evidence>
<dbReference type="Proteomes" id="UP000010093">
    <property type="component" value="Chromosome"/>
</dbReference>
<dbReference type="HOGENOM" id="CLU_3221420_0_0_10"/>
<protein>
    <submittedName>
        <fullName evidence="1">Uncharacterized protein</fullName>
    </submittedName>
</protein>
<reference evidence="1 2" key="1">
    <citation type="journal article" date="2012" name="J. Bacteriol.">
        <title>Complete genome sequence of Riemerella anatipestifer reference strain.</title>
        <authorList>
            <person name="Wang X."/>
            <person name="Zhu D."/>
            <person name="Wang M."/>
            <person name="Cheng A."/>
            <person name="Jia R."/>
            <person name="Zhou Y."/>
            <person name="Chen Z."/>
            <person name="Luo Q."/>
            <person name="Liu F."/>
            <person name="Wang Y."/>
            <person name="Chen X.Y."/>
        </authorList>
    </citation>
    <scope>NUCLEOTIDE SEQUENCE [LARGE SCALE GENOMIC DNA]</scope>
    <source>
        <strain evidence="2">DSM 15868</strain>
    </source>
</reference>
<organism evidence="1 2">
    <name type="scientific">Riemerella anatipestifer (strain ATCC 11845 / DSM 15868 / JCM 9532 / NCTC 11014)</name>
    <dbReference type="NCBI Taxonomy" id="693978"/>
    <lineage>
        <taxon>Bacteria</taxon>
        <taxon>Pseudomonadati</taxon>
        <taxon>Bacteroidota</taxon>
        <taxon>Flavobacteriia</taxon>
        <taxon>Flavobacteriales</taxon>
        <taxon>Weeksellaceae</taxon>
        <taxon>Riemerella</taxon>
    </lineage>
</organism>
<accession>H8MAS5</accession>
<dbReference type="EMBL" id="CP003388">
    <property type="protein sequence ID" value="AFD55046.1"/>
    <property type="molecule type" value="Genomic_DNA"/>
</dbReference>
<dbReference type="AlphaFoldDB" id="H8MAS5"/>
<dbReference type="PATRIC" id="fig|693978.17.peg.22"/>
<dbReference type="KEGG" id="rai:RA0C_0021"/>
<gene>
    <name evidence="1" type="ORF">RA0C_0021</name>
</gene>
<evidence type="ECO:0000313" key="1">
    <source>
        <dbReference type="EMBL" id="AFD55046.1"/>
    </source>
</evidence>
<sequence>MNKIITILSFLTFLFCFSQNSEELNKKGIELLIQKKYEQAIPLL</sequence>